<dbReference type="EMBL" id="CP001721">
    <property type="protein sequence ID" value="ACV51761.1"/>
    <property type="molecule type" value="Genomic_DNA"/>
</dbReference>
<dbReference type="Proteomes" id="UP000000960">
    <property type="component" value="Chromosome"/>
</dbReference>
<dbReference type="AlphaFoldDB" id="C8W8H0"/>
<dbReference type="GeneID" id="84806851"/>
<protein>
    <submittedName>
        <fullName evidence="1">Uncharacterized protein</fullName>
    </submittedName>
</protein>
<keyword evidence="2" id="KW-1185">Reference proteome</keyword>
<accession>C8W8H0</accession>
<evidence type="ECO:0000313" key="1">
    <source>
        <dbReference type="EMBL" id="ACV51761.1"/>
    </source>
</evidence>
<dbReference type="RefSeq" id="WP_012809417.1">
    <property type="nucleotide sequence ID" value="NC_013203.1"/>
</dbReference>
<dbReference type="KEGG" id="apv:Apar_1337"/>
<name>C8W8H0_LANP1</name>
<evidence type="ECO:0000313" key="2">
    <source>
        <dbReference type="Proteomes" id="UP000000960"/>
    </source>
</evidence>
<dbReference type="HOGENOM" id="CLU_2217587_0_0_11"/>
<reference evidence="1 2" key="1">
    <citation type="journal article" date="2009" name="Stand. Genomic Sci.">
        <title>Complete genome sequence of Atopobium parvulum type strain (IPP 1246).</title>
        <authorList>
            <person name="Copeland A."/>
            <person name="Sikorski J."/>
            <person name="Lapidus A."/>
            <person name="Nolan M."/>
            <person name="Del Rio T.G."/>
            <person name="Lucas S."/>
            <person name="Chen F."/>
            <person name="Tice H."/>
            <person name="Pitluck S."/>
            <person name="Cheng J.F."/>
            <person name="Pukall R."/>
            <person name="Chertkov O."/>
            <person name="Brettin T."/>
            <person name="Han C."/>
            <person name="Detter J.C."/>
            <person name="Kuske C."/>
            <person name="Bruce D."/>
            <person name="Goodwin L."/>
            <person name="Ivanova N."/>
            <person name="Mavromatis K."/>
            <person name="Mikhailova N."/>
            <person name="Chen A."/>
            <person name="Palaniappan K."/>
            <person name="Chain P."/>
            <person name="Rohde M."/>
            <person name="Goker M."/>
            <person name="Bristow J."/>
            <person name="Eisen J.A."/>
            <person name="Markowitz V."/>
            <person name="Hugenholtz P."/>
            <person name="Kyrpides N.C."/>
            <person name="Klenk H.P."/>
            <person name="Detter J.C."/>
        </authorList>
    </citation>
    <scope>NUCLEOTIDE SEQUENCE [LARGE SCALE GENOMIC DNA]</scope>
    <source>
        <strain evidence="2">ATCC 33793 / DSM 20469 / CCUG 32760 / JCM 10300 / KCTC 3663 / VPI 0546 / 1246</strain>
    </source>
</reference>
<gene>
    <name evidence="1" type="ordered locus">Apar_1337</name>
</gene>
<proteinExistence type="predicted"/>
<sequence>MKNRVGVKERVVIRQLVQGEEAEIGFGNKEFYSEIQIAPDQVEVLRNWISLKGRVGLKDLDPQEYLDVIAAETCMAEVMDELDEAHILYSYLYANSSGEVALRPVR</sequence>
<dbReference type="OrthoDB" id="9906725at2"/>
<organism evidence="1 2">
    <name type="scientific">Lancefieldella parvula (strain ATCC 33793 / DSM 20469 / CCUG 32760 / JCM 10300 / KCTC 3663 / VPI 0546 / 1246)</name>
    <name type="common">Atopobium parvulum</name>
    <dbReference type="NCBI Taxonomy" id="521095"/>
    <lineage>
        <taxon>Bacteria</taxon>
        <taxon>Bacillati</taxon>
        <taxon>Actinomycetota</taxon>
        <taxon>Coriobacteriia</taxon>
        <taxon>Coriobacteriales</taxon>
        <taxon>Atopobiaceae</taxon>
        <taxon>Lancefieldella</taxon>
    </lineage>
</organism>